<feature type="chain" id="PRO_5016127374" description="Carboxypeptidase-like protein" evidence="1">
    <location>
        <begin position="24"/>
        <end position="264"/>
    </location>
</feature>
<organism evidence="2 3">
    <name type="scientific">Hydrotalea sandarakina</name>
    <dbReference type="NCBI Taxonomy" id="1004304"/>
    <lineage>
        <taxon>Bacteria</taxon>
        <taxon>Pseudomonadati</taxon>
        <taxon>Bacteroidota</taxon>
        <taxon>Chitinophagia</taxon>
        <taxon>Chitinophagales</taxon>
        <taxon>Chitinophagaceae</taxon>
        <taxon>Hydrotalea</taxon>
    </lineage>
</organism>
<evidence type="ECO:0000313" key="3">
    <source>
        <dbReference type="Proteomes" id="UP000249720"/>
    </source>
</evidence>
<sequence length="264" mass="30621">MNSLTKYIYLLSLLIFAIVEAHAQQPSKAFTIKGTVYDITARRPIEAVAVLTSSGKGTLTDSLGKYSITVFPHDSIWFSLINKTTMKYPVDTISNTEAFDVQIFLNAFNLPDVSVRNRSYKLDSIQNRQDYAKIFNFRKPGLRLSNGPSGYNPGSVTVGLDLDEIINLFRRKRNQSIESLQRRLIQQEQDAYIDHRFNKGFVRKITGLTSPQLDSFMVKYRPDYDILKMLNDLEFGYYVEQCYKQYMRNLGLDKYYFRKEDTPF</sequence>
<comment type="caution">
    <text evidence="2">The sequence shown here is derived from an EMBL/GenBank/DDBJ whole genome shotgun (WGS) entry which is preliminary data.</text>
</comment>
<dbReference type="InterPro" id="IPR008969">
    <property type="entry name" value="CarboxyPept-like_regulatory"/>
</dbReference>
<gene>
    <name evidence="2" type="ORF">LX80_01445</name>
</gene>
<proteinExistence type="predicted"/>
<dbReference type="SUPFAM" id="SSF49464">
    <property type="entry name" value="Carboxypeptidase regulatory domain-like"/>
    <property type="match status" value="1"/>
</dbReference>
<feature type="signal peptide" evidence="1">
    <location>
        <begin position="1"/>
        <end position="23"/>
    </location>
</feature>
<dbReference type="Proteomes" id="UP000249720">
    <property type="component" value="Unassembled WGS sequence"/>
</dbReference>
<name>A0A2W7RQV3_9BACT</name>
<evidence type="ECO:0000313" key="2">
    <source>
        <dbReference type="EMBL" id="PZX62751.1"/>
    </source>
</evidence>
<dbReference type="AlphaFoldDB" id="A0A2W7RQV3"/>
<protein>
    <recommendedName>
        <fullName evidence="4">Carboxypeptidase-like protein</fullName>
    </recommendedName>
</protein>
<keyword evidence="3" id="KW-1185">Reference proteome</keyword>
<evidence type="ECO:0000256" key="1">
    <source>
        <dbReference type="SAM" id="SignalP"/>
    </source>
</evidence>
<dbReference type="EMBL" id="QKZV01000004">
    <property type="protein sequence ID" value="PZX62751.1"/>
    <property type="molecule type" value="Genomic_DNA"/>
</dbReference>
<evidence type="ECO:0008006" key="4">
    <source>
        <dbReference type="Google" id="ProtNLM"/>
    </source>
</evidence>
<accession>A0A2W7RQV3</accession>
<keyword evidence="1" id="KW-0732">Signal</keyword>
<reference evidence="2 3" key="1">
    <citation type="submission" date="2018-06" db="EMBL/GenBank/DDBJ databases">
        <title>Genomic Encyclopedia of Archaeal and Bacterial Type Strains, Phase II (KMG-II): from individual species to whole genera.</title>
        <authorList>
            <person name="Goeker M."/>
        </authorList>
    </citation>
    <scope>NUCLEOTIDE SEQUENCE [LARGE SCALE GENOMIC DNA]</scope>
    <source>
        <strain evidence="2 3">DSM 23241</strain>
    </source>
</reference>